<evidence type="ECO:0000313" key="16">
    <source>
        <dbReference type="Proteomes" id="UP001174909"/>
    </source>
</evidence>
<dbReference type="SUPFAM" id="SSF54675">
    <property type="entry name" value="Nicotinate/Quinolinate PRTase N-terminal domain-like"/>
    <property type="match status" value="1"/>
</dbReference>
<dbReference type="PANTHER" id="PTHR11098">
    <property type="entry name" value="NICOTINATE PHOSPHORIBOSYLTRANSFERASE"/>
    <property type="match status" value="1"/>
</dbReference>
<evidence type="ECO:0000313" key="15">
    <source>
        <dbReference type="EMBL" id="CAI8011050.1"/>
    </source>
</evidence>
<dbReference type="Proteomes" id="UP001174909">
    <property type="component" value="Unassembled WGS sequence"/>
</dbReference>
<evidence type="ECO:0000256" key="5">
    <source>
        <dbReference type="ARBA" id="ARBA00022553"/>
    </source>
</evidence>
<reference evidence="15" key="1">
    <citation type="submission" date="2023-03" db="EMBL/GenBank/DDBJ databases">
        <authorList>
            <person name="Steffen K."/>
            <person name="Cardenas P."/>
        </authorList>
    </citation>
    <scope>NUCLEOTIDE SEQUENCE</scope>
</reference>
<dbReference type="GO" id="GO:0004516">
    <property type="term" value="F:nicotinate phosphoribosyltransferase activity"/>
    <property type="evidence" value="ECO:0007669"/>
    <property type="project" value="UniProtKB-UniRule"/>
</dbReference>
<comment type="caution">
    <text evidence="15">The sequence shown here is derived from an EMBL/GenBank/DDBJ whole genome shotgun (WGS) entry which is preliminary data.</text>
</comment>
<dbReference type="PIRSF" id="PIRSF000484">
    <property type="entry name" value="NAPRT"/>
    <property type="match status" value="1"/>
</dbReference>
<evidence type="ECO:0000256" key="11">
    <source>
        <dbReference type="RuleBase" id="RU365100"/>
    </source>
</evidence>
<sequence length="435" mass="47379">MGQSYFSEGMAHEATFSLYMRDYPPDRGYMVAAGIDDTLDCLNALAFDPTNIDYLRTTGIFTGDFLEFLAATRFTGSVRAVPEGSVVFADAPIMEISAPIIEAQLVETIVINQIQYQTLLATKSARCVLAAQGRAIADFASRRTHGTEAALAMARASYIAGFAATSNVLAARRYEIPPAGTMAHSYITGFSSEIEAFRAYARMFPARSIFLLDTYDTISGARNAALVAGEMEDAGHRLTAVRLDSGDLDHLSRQVRSILDEANLGYVRILASGGLDEYEIERLVNNGAPIDMFGVGTRVGVSGDAPWCDMVYKMVCYDDRPVMKLSGGKESMPGSKQIFRHFDSSGLMTGDVIALAYENIAPGRPLLAEAMTNGQRISPRENLAVVRQRVAEGAAGLSPPYQRLREPARYPVEFSSTIQELTQHTREQLVASINT</sequence>
<comment type="similarity">
    <text evidence="2 11">Belongs to the NAPRTase family.</text>
</comment>
<keyword evidence="6 11" id="KW-0436">Ligase</keyword>
<dbReference type="InterPro" id="IPR041525">
    <property type="entry name" value="N/Namide_PRibTrfase"/>
</dbReference>
<dbReference type="Pfam" id="PF17956">
    <property type="entry name" value="NAPRTase_C"/>
    <property type="match status" value="1"/>
</dbReference>
<dbReference type="NCBIfam" id="NF009131">
    <property type="entry name" value="PRK12484.1"/>
    <property type="match status" value="1"/>
</dbReference>
<dbReference type="InterPro" id="IPR007229">
    <property type="entry name" value="Nic_PRibTrfase-Fam"/>
</dbReference>
<feature type="domain" description="Nicotinate phosphoribosyltransferase N-terminal" evidence="13">
    <location>
        <begin position="1"/>
        <end position="114"/>
    </location>
</feature>
<dbReference type="GO" id="GO:0034355">
    <property type="term" value="P:NAD+ biosynthetic process via the salvage pathway"/>
    <property type="evidence" value="ECO:0007669"/>
    <property type="project" value="TreeGrafter"/>
</dbReference>
<dbReference type="Gene3D" id="3.20.20.70">
    <property type="entry name" value="Aldolase class I"/>
    <property type="match status" value="1"/>
</dbReference>
<dbReference type="Pfam" id="PF17767">
    <property type="entry name" value="NAPRTase_N"/>
    <property type="match status" value="1"/>
</dbReference>
<gene>
    <name evidence="15" type="ORF">GBAR_LOCUS7182</name>
</gene>
<keyword evidence="8 11" id="KW-0808">Transferase</keyword>
<dbReference type="EMBL" id="CASHTH010001076">
    <property type="protein sequence ID" value="CAI8011050.1"/>
    <property type="molecule type" value="Genomic_DNA"/>
</dbReference>
<dbReference type="PANTHER" id="PTHR11098:SF1">
    <property type="entry name" value="NICOTINATE PHOSPHORIBOSYLTRANSFERASE"/>
    <property type="match status" value="1"/>
</dbReference>
<dbReference type="SUPFAM" id="SSF51690">
    <property type="entry name" value="Nicotinate/Quinolinate PRTase C-terminal domain-like"/>
    <property type="match status" value="1"/>
</dbReference>
<comment type="function">
    <text evidence="9">Catalyzes the first step in the biosynthesis of NAD from nicotinic acid, the ATP-dependent synthesis of beta-nicotinate D-ribonucleotide from nicotinate and 5-phospho-D-ribose 1-phosphate. Helps prevent cellular oxidative stress via its role in NAD biosynthesis.</text>
</comment>
<comment type="PTM">
    <text evidence="11">Transiently phosphorylated on a His residue during the reaction cycle. Phosphorylation strongly increases the affinity for substrates and increases the rate of nicotinate D-ribonucleotide production. Dephosphorylation regenerates the low-affinity form of the enzyme, leading to product release.</text>
</comment>
<evidence type="ECO:0000259" key="12">
    <source>
        <dbReference type="Pfam" id="PF04095"/>
    </source>
</evidence>
<proteinExistence type="inferred from homology"/>
<comment type="catalytic activity">
    <reaction evidence="10 11">
        <text>5-phospho-alpha-D-ribose 1-diphosphate + nicotinate + ATP + H2O = nicotinate beta-D-ribonucleotide + ADP + phosphate + diphosphate</text>
        <dbReference type="Rhea" id="RHEA:36163"/>
        <dbReference type="ChEBI" id="CHEBI:15377"/>
        <dbReference type="ChEBI" id="CHEBI:30616"/>
        <dbReference type="ChEBI" id="CHEBI:32544"/>
        <dbReference type="ChEBI" id="CHEBI:33019"/>
        <dbReference type="ChEBI" id="CHEBI:43474"/>
        <dbReference type="ChEBI" id="CHEBI:57502"/>
        <dbReference type="ChEBI" id="CHEBI:58017"/>
        <dbReference type="ChEBI" id="CHEBI:456216"/>
        <dbReference type="EC" id="6.3.4.21"/>
    </reaction>
</comment>
<dbReference type="NCBIfam" id="NF006696">
    <property type="entry name" value="PRK09243.1-3"/>
    <property type="match status" value="1"/>
</dbReference>
<keyword evidence="16" id="KW-1185">Reference proteome</keyword>
<dbReference type="InterPro" id="IPR040727">
    <property type="entry name" value="NAPRTase_N"/>
</dbReference>
<dbReference type="InterPro" id="IPR006405">
    <property type="entry name" value="Nic_PRibTrfase_pncB"/>
</dbReference>
<dbReference type="NCBIfam" id="TIGR01513">
    <property type="entry name" value="NAPRTase_put"/>
    <property type="match status" value="1"/>
</dbReference>
<dbReference type="GO" id="GO:0016757">
    <property type="term" value="F:glycosyltransferase activity"/>
    <property type="evidence" value="ECO:0007669"/>
    <property type="project" value="UniProtKB-KW"/>
</dbReference>
<keyword evidence="15" id="KW-0328">Glycosyltransferase</keyword>
<evidence type="ECO:0000256" key="9">
    <source>
        <dbReference type="ARBA" id="ARBA00023426"/>
    </source>
</evidence>
<evidence type="ECO:0000256" key="3">
    <source>
        <dbReference type="ARBA" id="ARBA00013236"/>
    </source>
</evidence>
<comment type="pathway">
    <text evidence="1 11">Cofactor biosynthesis; NAD(+) biosynthesis; nicotinate D-ribonucleotide from nicotinate: step 1/1.</text>
</comment>
<evidence type="ECO:0000259" key="13">
    <source>
        <dbReference type="Pfam" id="PF17767"/>
    </source>
</evidence>
<dbReference type="FunFam" id="3.20.20.70:FF:000076">
    <property type="entry name" value="Nicotinate phosphoribosyltransferase"/>
    <property type="match status" value="1"/>
</dbReference>
<protein>
    <recommendedName>
        <fullName evidence="4 11">Nicotinate phosphoribosyltransferase</fullName>
        <ecNumber evidence="3 11">6.3.4.21</ecNumber>
    </recommendedName>
</protein>
<accession>A0AA35WDZ3</accession>
<evidence type="ECO:0000256" key="6">
    <source>
        <dbReference type="ARBA" id="ARBA00022598"/>
    </source>
</evidence>
<dbReference type="AlphaFoldDB" id="A0AA35WDZ3"/>
<evidence type="ECO:0000256" key="4">
    <source>
        <dbReference type="ARBA" id="ARBA00021569"/>
    </source>
</evidence>
<name>A0AA35WDZ3_GEOBA</name>
<evidence type="ECO:0000256" key="1">
    <source>
        <dbReference type="ARBA" id="ARBA00004952"/>
    </source>
</evidence>
<dbReference type="CDD" id="cd01570">
    <property type="entry name" value="NAPRTase_A"/>
    <property type="match status" value="1"/>
</dbReference>
<organism evidence="15 16">
    <name type="scientific">Geodia barretti</name>
    <name type="common">Barrett's horny sponge</name>
    <dbReference type="NCBI Taxonomy" id="519541"/>
    <lineage>
        <taxon>Eukaryota</taxon>
        <taxon>Metazoa</taxon>
        <taxon>Porifera</taxon>
        <taxon>Demospongiae</taxon>
        <taxon>Heteroscleromorpha</taxon>
        <taxon>Tetractinellida</taxon>
        <taxon>Astrophorina</taxon>
        <taxon>Geodiidae</taxon>
        <taxon>Geodia</taxon>
    </lineage>
</organism>
<evidence type="ECO:0000259" key="14">
    <source>
        <dbReference type="Pfam" id="PF17956"/>
    </source>
</evidence>
<feature type="domain" description="Nicotinate/nicotinamide phosphoribosyltransferase" evidence="12">
    <location>
        <begin position="136"/>
        <end position="298"/>
    </location>
</feature>
<evidence type="ECO:0000256" key="10">
    <source>
        <dbReference type="ARBA" id="ARBA00048668"/>
    </source>
</evidence>
<dbReference type="Gene3D" id="3.20.140.10">
    <property type="entry name" value="nicotinate phosphoribosyltransferase"/>
    <property type="match status" value="1"/>
</dbReference>
<dbReference type="GO" id="GO:0005829">
    <property type="term" value="C:cytosol"/>
    <property type="evidence" value="ECO:0007669"/>
    <property type="project" value="TreeGrafter"/>
</dbReference>
<dbReference type="InterPro" id="IPR013785">
    <property type="entry name" value="Aldolase_TIM"/>
</dbReference>
<evidence type="ECO:0000256" key="2">
    <source>
        <dbReference type="ARBA" id="ARBA00010897"/>
    </source>
</evidence>
<keyword evidence="5" id="KW-0597">Phosphoprotein</keyword>
<dbReference type="Pfam" id="PF04095">
    <property type="entry name" value="NAPRTase"/>
    <property type="match status" value="1"/>
</dbReference>
<keyword evidence="7 11" id="KW-0662">Pyridine nucleotide biosynthesis</keyword>
<evidence type="ECO:0000256" key="8">
    <source>
        <dbReference type="ARBA" id="ARBA00022679"/>
    </source>
</evidence>
<feature type="domain" description="Nicotinate phosphoribosyltransferase C-terminal" evidence="14">
    <location>
        <begin position="364"/>
        <end position="421"/>
    </location>
</feature>
<evidence type="ECO:0000256" key="7">
    <source>
        <dbReference type="ARBA" id="ARBA00022642"/>
    </source>
</evidence>
<dbReference type="InterPro" id="IPR036068">
    <property type="entry name" value="Nicotinate_pribotase-like_C"/>
</dbReference>
<dbReference type="InterPro" id="IPR041619">
    <property type="entry name" value="NAPRTase_C"/>
</dbReference>
<dbReference type="EC" id="6.3.4.21" evidence="3 11"/>